<proteinExistence type="inferred from homology"/>
<feature type="region of interest" description="Disordered" evidence="11">
    <location>
        <begin position="1"/>
        <end position="44"/>
    </location>
</feature>
<gene>
    <name evidence="10" type="primary">fluC</name>
    <name evidence="10" type="synonym">crcB</name>
    <name evidence="12" type="ORF">HMPREF3230_01132</name>
</gene>
<dbReference type="GO" id="GO:0005886">
    <property type="term" value="C:plasma membrane"/>
    <property type="evidence" value="ECO:0007669"/>
    <property type="project" value="UniProtKB-SubCell"/>
</dbReference>
<comment type="activity regulation">
    <text evidence="10">Na(+) is not transported, but it plays an essential structural role and its presence is essential for fluoride channel function.</text>
</comment>
<organism evidence="12 13">
    <name type="scientific">Gardnerella vaginalis</name>
    <dbReference type="NCBI Taxonomy" id="2702"/>
    <lineage>
        <taxon>Bacteria</taxon>
        <taxon>Bacillati</taxon>
        <taxon>Actinomycetota</taxon>
        <taxon>Actinomycetes</taxon>
        <taxon>Bifidobacteriales</taxon>
        <taxon>Bifidobacteriaceae</taxon>
        <taxon>Gardnerella</taxon>
    </lineage>
</organism>
<dbReference type="Proteomes" id="UP000070505">
    <property type="component" value="Unassembled WGS sequence"/>
</dbReference>
<keyword evidence="10" id="KW-0915">Sodium</keyword>
<comment type="similarity">
    <text evidence="7 10">Belongs to the fluoride channel Fluc/FEX (TC 1.A.43) family.</text>
</comment>
<dbReference type="GO" id="GO:0140114">
    <property type="term" value="P:cellular detoxification of fluoride"/>
    <property type="evidence" value="ECO:0007669"/>
    <property type="project" value="UniProtKB-UniRule"/>
</dbReference>
<name>A0A135Z3P6_GARVA</name>
<evidence type="ECO:0000256" key="8">
    <source>
        <dbReference type="ARBA" id="ARBA00035585"/>
    </source>
</evidence>
<dbReference type="HAMAP" id="MF_00454">
    <property type="entry name" value="FluC"/>
    <property type="match status" value="1"/>
</dbReference>
<evidence type="ECO:0000256" key="11">
    <source>
        <dbReference type="SAM" id="MobiDB-lite"/>
    </source>
</evidence>
<keyword evidence="10" id="KW-0813">Transport</keyword>
<evidence type="ECO:0000256" key="4">
    <source>
        <dbReference type="ARBA" id="ARBA00022989"/>
    </source>
</evidence>
<keyword evidence="3 10" id="KW-0812">Transmembrane</keyword>
<protein>
    <recommendedName>
        <fullName evidence="10">Fluoride-specific ion channel FluC</fullName>
    </recommendedName>
</protein>
<evidence type="ECO:0000256" key="10">
    <source>
        <dbReference type="HAMAP-Rule" id="MF_00454"/>
    </source>
</evidence>
<evidence type="ECO:0000256" key="6">
    <source>
        <dbReference type="ARBA" id="ARBA00023303"/>
    </source>
</evidence>
<feature type="transmembrane region" description="Helical" evidence="10">
    <location>
        <begin position="94"/>
        <end position="120"/>
    </location>
</feature>
<evidence type="ECO:0000256" key="1">
    <source>
        <dbReference type="ARBA" id="ARBA00004651"/>
    </source>
</evidence>
<reference evidence="13" key="1">
    <citation type="submission" date="2016-02" db="EMBL/GenBank/DDBJ databases">
        <authorList>
            <person name="Mitreva M."/>
            <person name="Pepin K.H."/>
            <person name="Mihindukulasuriya K.A."/>
            <person name="Fulton R."/>
            <person name="Fronick C."/>
            <person name="O'Laughlin M."/>
            <person name="Miner T."/>
            <person name="Herter B."/>
            <person name="Rosa B.A."/>
            <person name="Cordes M."/>
            <person name="Tomlinson C."/>
            <person name="Wollam A."/>
            <person name="Palsikar V.B."/>
            <person name="Mardis E.R."/>
            <person name="Wilson R.K."/>
        </authorList>
    </citation>
    <scope>NUCLEOTIDE SEQUENCE [LARGE SCALE GENOMIC DNA]</scope>
    <source>
        <strain evidence="13">CMW7778B</strain>
    </source>
</reference>
<feature type="transmembrane region" description="Helical" evidence="10">
    <location>
        <begin position="160"/>
        <end position="184"/>
    </location>
</feature>
<dbReference type="PATRIC" id="fig|2702.101.peg.1119"/>
<evidence type="ECO:0000256" key="2">
    <source>
        <dbReference type="ARBA" id="ARBA00022475"/>
    </source>
</evidence>
<sequence length="208" mass="21905">MSELNNVNVSDSNSLDSNSLDSNGSDSNGVDLNSSNSNVADVSSSSVKSSKSSRKLYYLVFIGGAAGALVRSIMSSISRMIYPLDGQSLIFGKLTLGTFLSNMLACFIFALVASVSVIAVSREKQNLYKCVLGTGFCGGLSTMSTFAFEGAVSSVTTRAGFAILGIIVSFILGILMVFIGNWIGSGIARCVKQRRAKNLAYGDEKVVK</sequence>
<dbReference type="GO" id="GO:0062054">
    <property type="term" value="F:fluoride channel activity"/>
    <property type="evidence" value="ECO:0007669"/>
    <property type="project" value="UniProtKB-UniRule"/>
</dbReference>
<feature type="transmembrane region" description="Helical" evidence="10">
    <location>
        <begin position="127"/>
        <end position="148"/>
    </location>
</feature>
<evidence type="ECO:0000256" key="5">
    <source>
        <dbReference type="ARBA" id="ARBA00023136"/>
    </source>
</evidence>
<comment type="catalytic activity">
    <reaction evidence="8">
        <text>fluoride(in) = fluoride(out)</text>
        <dbReference type="Rhea" id="RHEA:76159"/>
        <dbReference type="ChEBI" id="CHEBI:17051"/>
    </reaction>
    <physiologicalReaction direction="left-to-right" evidence="8">
        <dbReference type="Rhea" id="RHEA:76160"/>
    </physiologicalReaction>
</comment>
<evidence type="ECO:0000256" key="9">
    <source>
        <dbReference type="ARBA" id="ARBA00049940"/>
    </source>
</evidence>
<evidence type="ECO:0000313" key="12">
    <source>
        <dbReference type="EMBL" id="KXI16258.1"/>
    </source>
</evidence>
<keyword evidence="4 10" id="KW-1133">Transmembrane helix</keyword>
<evidence type="ECO:0000256" key="7">
    <source>
        <dbReference type="ARBA" id="ARBA00035120"/>
    </source>
</evidence>
<dbReference type="EMBL" id="LSRC01000048">
    <property type="protein sequence ID" value="KXI16258.1"/>
    <property type="molecule type" value="Genomic_DNA"/>
</dbReference>
<dbReference type="InterPro" id="IPR003691">
    <property type="entry name" value="FluC"/>
</dbReference>
<feature type="binding site" evidence="10">
    <location>
        <position position="141"/>
    </location>
    <ligand>
        <name>Na(+)</name>
        <dbReference type="ChEBI" id="CHEBI:29101"/>
        <note>structural</note>
    </ligand>
</feature>
<comment type="function">
    <text evidence="9 10">Fluoride-specific ion channel. Important for reducing fluoride concentration in the cell, thus reducing its toxicity.</text>
</comment>
<keyword evidence="5 10" id="KW-0472">Membrane</keyword>
<dbReference type="Pfam" id="PF02537">
    <property type="entry name" value="CRCB"/>
    <property type="match status" value="1"/>
</dbReference>
<keyword evidence="2 10" id="KW-1003">Cell membrane</keyword>
<dbReference type="PANTHER" id="PTHR28259">
    <property type="entry name" value="FLUORIDE EXPORT PROTEIN 1-RELATED"/>
    <property type="match status" value="1"/>
</dbReference>
<comment type="subcellular location">
    <subcellularLocation>
        <location evidence="1 10">Cell membrane</location>
        <topology evidence="1 10">Multi-pass membrane protein</topology>
    </subcellularLocation>
</comment>
<dbReference type="PANTHER" id="PTHR28259:SF1">
    <property type="entry name" value="FLUORIDE EXPORT PROTEIN 1-RELATED"/>
    <property type="match status" value="1"/>
</dbReference>
<keyword evidence="10" id="KW-0479">Metal-binding</keyword>
<feature type="transmembrane region" description="Helical" evidence="10">
    <location>
        <begin position="56"/>
        <end position="74"/>
    </location>
</feature>
<dbReference type="GO" id="GO:0046872">
    <property type="term" value="F:metal ion binding"/>
    <property type="evidence" value="ECO:0007669"/>
    <property type="project" value="UniProtKB-KW"/>
</dbReference>
<feature type="binding site" evidence="10">
    <location>
        <position position="138"/>
    </location>
    <ligand>
        <name>Na(+)</name>
        <dbReference type="ChEBI" id="CHEBI:29101"/>
        <note>structural</note>
    </ligand>
</feature>
<comment type="caution">
    <text evidence="12">The sequence shown here is derived from an EMBL/GenBank/DDBJ whole genome shotgun (WGS) entry which is preliminary data.</text>
</comment>
<keyword evidence="6 10" id="KW-0407">Ion channel</keyword>
<evidence type="ECO:0000313" key="13">
    <source>
        <dbReference type="Proteomes" id="UP000070505"/>
    </source>
</evidence>
<evidence type="ECO:0000256" key="3">
    <source>
        <dbReference type="ARBA" id="ARBA00022692"/>
    </source>
</evidence>
<accession>A0A135Z3P6</accession>
<dbReference type="AlphaFoldDB" id="A0A135Z3P6"/>
<keyword evidence="10" id="KW-0406">Ion transport</keyword>